<dbReference type="GO" id="GO:0051539">
    <property type="term" value="F:4 iron, 4 sulfur cluster binding"/>
    <property type="evidence" value="ECO:0007669"/>
    <property type="project" value="UniProtKB-KW"/>
</dbReference>
<dbReference type="GO" id="GO:0046872">
    <property type="term" value="F:metal ion binding"/>
    <property type="evidence" value="ECO:0007669"/>
    <property type="project" value="UniProtKB-KW"/>
</dbReference>
<dbReference type="SUPFAM" id="SSF54862">
    <property type="entry name" value="4Fe-4S ferredoxins"/>
    <property type="match status" value="1"/>
</dbReference>
<keyword evidence="11" id="KW-1185">Reference proteome</keyword>
<dbReference type="GO" id="GO:0052693">
    <property type="term" value="F:epoxyqueuosine reductase activity"/>
    <property type="evidence" value="ECO:0007669"/>
    <property type="project" value="UniProtKB-EC"/>
</dbReference>
<dbReference type="Gene3D" id="3.30.70.20">
    <property type="match status" value="1"/>
</dbReference>
<proteinExistence type="predicted"/>
<dbReference type="PANTHER" id="PTHR30002">
    <property type="entry name" value="EPOXYQUEUOSINE REDUCTASE"/>
    <property type="match status" value="1"/>
</dbReference>
<dbReference type="Pfam" id="PF08331">
    <property type="entry name" value="QueG_DUF1730"/>
    <property type="match status" value="1"/>
</dbReference>
<evidence type="ECO:0000313" key="11">
    <source>
        <dbReference type="Proteomes" id="UP000664417"/>
    </source>
</evidence>
<keyword evidence="3" id="KW-0819">tRNA processing</keyword>
<name>A0A8J7Q9P5_9BACT</name>
<dbReference type="Proteomes" id="UP000664417">
    <property type="component" value="Unassembled WGS sequence"/>
</dbReference>
<keyword evidence="7" id="KW-0408">Iron</keyword>
<keyword evidence="6 10" id="KW-0560">Oxidoreductase</keyword>
<protein>
    <submittedName>
        <fullName evidence="10">tRNA epoxyqueuosine(34) reductase QueG</fullName>
        <ecNumber evidence="10">1.17.99.6</ecNumber>
    </submittedName>
</protein>
<dbReference type="RefSeq" id="WP_207856212.1">
    <property type="nucleotide sequence ID" value="NZ_JAFREP010000001.1"/>
</dbReference>
<evidence type="ECO:0000256" key="3">
    <source>
        <dbReference type="ARBA" id="ARBA00022694"/>
    </source>
</evidence>
<dbReference type="PROSITE" id="PS00198">
    <property type="entry name" value="4FE4S_FER_1"/>
    <property type="match status" value="1"/>
</dbReference>
<feature type="domain" description="4Fe-4S ferredoxin-type" evidence="9">
    <location>
        <begin position="178"/>
        <end position="205"/>
    </location>
</feature>
<keyword evidence="1" id="KW-0004">4Fe-4S</keyword>
<dbReference type="InterPro" id="IPR017900">
    <property type="entry name" value="4Fe4S_Fe_S_CS"/>
</dbReference>
<keyword evidence="4" id="KW-0479">Metal-binding</keyword>
<dbReference type="NCBIfam" id="TIGR00276">
    <property type="entry name" value="tRNA epoxyqueuosine(34) reductase QueG"/>
    <property type="match status" value="1"/>
</dbReference>
<evidence type="ECO:0000259" key="9">
    <source>
        <dbReference type="PROSITE" id="PS51379"/>
    </source>
</evidence>
<evidence type="ECO:0000256" key="5">
    <source>
        <dbReference type="ARBA" id="ARBA00022785"/>
    </source>
</evidence>
<evidence type="ECO:0000313" key="10">
    <source>
        <dbReference type="EMBL" id="MBO1316976.1"/>
    </source>
</evidence>
<gene>
    <name evidence="10" type="primary">queG</name>
    <name evidence="10" type="ORF">J3U88_00790</name>
</gene>
<keyword evidence="2" id="KW-0963">Cytoplasm</keyword>
<dbReference type="Pfam" id="PF13484">
    <property type="entry name" value="Fer4_16"/>
    <property type="match status" value="1"/>
</dbReference>
<dbReference type="EC" id="1.17.99.6" evidence="10"/>
<keyword evidence="8" id="KW-0411">Iron-sulfur</keyword>
<reference evidence="10" key="1">
    <citation type="submission" date="2021-03" db="EMBL/GenBank/DDBJ databases">
        <authorList>
            <person name="Wang G."/>
        </authorList>
    </citation>
    <scope>NUCLEOTIDE SEQUENCE</scope>
    <source>
        <strain evidence="10">KCTC 12899</strain>
    </source>
</reference>
<evidence type="ECO:0000256" key="2">
    <source>
        <dbReference type="ARBA" id="ARBA00022490"/>
    </source>
</evidence>
<comment type="caution">
    <text evidence="10">The sequence shown here is derived from an EMBL/GenBank/DDBJ whole genome shotgun (WGS) entry which is preliminary data.</text>
</comment>
<dbReference type="AlphaFoldDB" id="A0A8J7Q9P5"/>
<dbReference type="InterPro" id="IPR017896">
    <property type="entry name" value="4Fe4S_Fe-S-bd"/>
</dbReference>
<dbReference type="GO" id="GO:0008616">
    <property type="term" value="P:tRNA queuosine(34) biosynthetic process"/>
    <property type="evidence" value="ECO:0007669"/>
    <property type="project" value="UniProtKB-KW"/>
</dbReference>
<dbReference type="InterPro" id="IPR004453">
    <property type="entry name" value="QueG"/>
</dbReference>
<evidence type="ECO:0000256" key="7">
    <source>
        <dbReference type="ARBA" id="ARBA00023004"/>
    </source>
</evidence>
<dbReference type="InterPro" id="IPR013542">
    <property type="entry name" value="QueG_DUF1730"/>
</dbReference>
<evidence type="ECO:0000256" key="6">
    <source>
        <dbReference type="ARBA" id="ARBA00023002"/>
    </source>
</evidence>
<evidence type="ECO:0000256" key="8">
    <source>
        <dbReference type="ARBA" id="ARBA00023014"/>
    </source>
</evidence>
<sequence>MEHALDSPAWAAFRQFVLSLGFSDVAAAPVQPVKRAQAVKDWVAAGHHADMHWYARGLEKRLDPRLVVPEARSIIVLTMPYHPEPVTLAGKKLARYACGDDYHDVILKKLKLCTAWLSERVPDSATRHYVDTGPVLERYWAQESGLGWIGKNGNLISRREGSYLFLASMVTTLRVPYGTPHLDFCGSCRACIDACPTDAIVADGVVDARKCISYLTIEHRGPFEDAPDFSDWLFGCDICQEVCPWPNKFSQPTAEPAFLPREAYGELTEEGLAAMEQADFSATFRKSPIKRTKIAGIQRNLEHLQSKNE</sequence>
<keyword evidence="5" id="KW-0671">Queuosine biosynthesis</keyword>
<evidence type="ECO:0000256" key="1">
    <source>
        <dbReference type="ARBA" id="ARBA00022485"/>
    </source>
</evidence>
<dbReference type="PANTHER" id="PTHR30002:SF4">
    <property type="entry name" value="EPOXYQUEUOSINE REDUCTASE"/>
    <property type="match status" value="1"/>
</dbReference>
<organism evidence="10 11">
    <name type="scientific">Acanthopleuribacter pedis</name>
    <dbReference type="NCBI Taxonomy" id="442870"/>
    <lineage>
        <taxon>Bacteria</taxon>
        <taxon>Pseudomonadati</taxon>
        <taxon>Acidobacteriota</taxon>
        <taxon>Holophagae</taxon>
        <taxon>Acanthopleuribacterales</taxon>
        <taxon>Acanthopleuribacteraceae</taxon>
        <taxon>Acanthopleuribacter</taxon>
    </lineage>
</organism>
<accession>A0A8J7Q9P5</accession>
<dbReference type="PROSITE" id="PS51379">
    <property type="entry name" value="4FE4S_FER_2"/>
    <property type="match status" value="1"/>
</dbReference>
<dbReference type="EMBL" id="JAFREP010000001">
    <property type="protein sequence ID" value="MBO1316976.1"/>
    <property type="molecule type" value="Genomic_DNA"/>
</dbReference>
<evidence type="ECO:0000256" key="4">
    <source>
        <dbReference type="ARBA" id="ARBA00022723"/>
    </source>
</evidence>